<dbReference type="HOGENOM" id="CLU_2772491_0_0_10"/>
<name>C9LEF9_9BACT</name>
<dbReference type="eggNOG" id="ENOG502ZT5V">
    <property type="taxonomic scope" value="Bacteria"/>
</dbReference>
<proteinExistence type="predicted"/>
<dbReference type="STRING" id="626522.GCWU000325_00585"/>
<protein>
    <submittedName>
        <fullName evidence="1">Uncharacterized protein</fullName>
    </submittedName>
</protein>
<gene>
    <name evidence="1" type="ORF">GCWU000325_00585</name>
</gene>
<keyword evidence="2" id="KW-1185">Reference proteome</keyword>
<dbReference type="AlphaFoldDB" id="C9LEF9"/>
<accession>C9LEF9</accession>
<evidence type="ECO:0000313" key="1">
    <source>
        <dbReference type="EMBL" id="EEX72128.1"/>
    </source>
</evidence>
<comment type="caution">
    <text evidence="1">The sequence shown here is derived from an EMBL/GenBank/DDBJ whole genome shotgun (WGS) entry which is preliminary data.</text>
</comment>
<organism evidence="1 2">
    <name type="scientific">Alloprevotella tannerae ATCC 51259</name>
    <dbReference type="NCBI Taxonomy" id="626522"/>
    <lineage>
        <taxon>Bacteria</taxon>
        <taxon>Pseudomonadati</taxon>
        <taxon>Bacteroidota</taxon>
        <taxon>Bacteroidia</taxon>
        <taxon>Bacteroidales</taxon>
        <taxon>Prevotellaceae</taxon>
        <taxon>Alloprevotella</taxon>
    </lineage>
</organism>
<evidence type="ECO:0000313" key="2">
    <source>
        <dbReference type="Proteomes" id="UP000003460"/>
    </source>
</evidence>
<dbReference type="Proteomes" id="UP000003460">
    <property type="component" value="Unassembled WGS sequence"/>
</dbReference>
<dbReference type="EMBL" id="ACIJ02000016">
    <property type="protein sequence ID" value="EEX72128.1"/>
    <property type="molecule type" value="Genomic_DNA"/>
</dbReference>
<sequence>MEFIILRTFSQSWALKNLPNLYWANVEVAAKHSVMEVFFVVFHTSPLVWVGDFMHRKDPRNTEAPHINI</sequence>
<reference evidence="1" key="1">
    <citation type="submission" date="2009-09" db="EMBL/GenBank/DDBJ databases">
        <authorList>
            <person name="Weinstock G."/>
            <person name="Sodergren E."/>
            <person name="Clifton S."/>
            <person name="Fulton L."/>
            <person name="Fulton B."/>
            <person name="Courtney L."/>
            <person name="Fronick C."/>
            <person name="Harrison M."/>
            <person name="Strong C."/>
            <person name="Farmer C."/>
            <person name="Delahaunty K."/>
            <person name="Markovic C."/>
            <person name="Hall O."/>
            <person name="Minx P."/>
            <person name="Tomlinson C."/>
            <person name="Mitreva M."/>
            <person name="Nelson J."/>
            <person name="Hou S."/>
            <person name="Wollam A."/>
            <person name="Pepin K.H."/>
            <person name="Johnson M."/>
            <person name="Bhonagiri V."/>
            <person name="Nash W.E."/>
            <person name="Warren W."/>
            <person name="Chinwalla A."/>
            <person name="Mardis E.R."/>
            <person name="Wilson R.K."/>
        </authorList>
    </citation>
    <scope>NUCLEOTIDE SEQUENCE [LARGE SCALE GENOMIC DNA]</scope>
    <source>
        <strain evidence="1">ATCC 51259</strain>
    </source>
</reference>